<dbReference type="RefSeq" id="WP_110918234.1">
    <property type="nucleotide sequence ID" value="NZ_HG322953.1"/>
</dbReference>
<comment type="subcellular location">
    <subcellularLocation>
        <location evidence="7">Cytoplasm</location>
    </subcellularLocation>
</comment>
<gene>
    <name evidence="7 9" type="primary">rsmH</name>
    <name evidence="9" type="ORF">HGA11_14020</name>
</gene>
<dbReference type="NCBIfam" id="TIGR00006">
    <property type="entry name" value="16S rRNA (cytosine(1402)-N(4))-methyltransferase RsmH"/>
    <property type="match status" value="1"/>
</dbReference>
<feature type="binding site" evidence="7">
    <location>
        <position position="140"/>
    </location>
    <ligand>
        <name>S-adenosyl-L-methionine</name>
        <dbReference type="ChEBI" id="CHEBI:59789"/>
    </ligand>
</feature>
<accession>A0A7X6RWH8</accession>
<dbReference type="Gene3D" id="3.40.50.150">
    <property type="entry name" value="Vaccinia Virus protein VP39"/>
    <property type="match status" value="1"/>
</dbReference>
<evidence type="ECO:0000313" key="10">
    <source>
        <dbReference type="Proteomes" id="UP000518188"/>
    </source>
</evidence>
<evidence type="ECO:0000256" key="3">
    <source>
        <dbReference type="ARBA" id="ARBA00022552"/>
    </source>
</evidence>
<comment type="similarity">
    <text evidence="1 7">Belongs to the methyltransferase superfamily. RsmH family.</text>
</comment>
<feature type="binding site" evidence="7">
    <location>
        <position position="195"/>
    </location>
    <ligand>
        <name>S-adenosyl-L-methionine</name>
        <dbReference type="ChEBI" id="CHEBI:59789"/>
    </ligand>
</feature>
<comment type="caution">
    <text evidence="9">The sequence shown here is derived from an EMBL/GenBank/DDBJ whole genome shotgun (WGS) entry which is preliminary data.</text>
</comment>
<dbReference type="SUPFAM" id="SSF81799">
    <property type="entry name" value="Putative methyltransferase TM0872, insert domain"/>
    <property type="match status" value="1"/>
</dbReference>
<evidence type="ECO:0000256" key="2">
    <source>
        <dbReference type="ARBA" id="ARBA00022490"/>
    </source>
</evidence>
<feature type="binding site" evidence="7">
    <location>
        <position position="167"/>
    </location>
    <ligand>
        <name>S-adenosyl-L-methionine</name>
        <dbReference type="ChEBI" id="CHEBI:59789"/>
    </ligand>
</feature>
<dbReference type="InterPro" id="IPR002903">
    <property type="entry name" value="RsmH"/>
</dbReference>
<evidence type="ECO:0000256" key="6">
    <source>
        <dbReference type="ARBA" id="ARBA00022691"/>
    </source>
</evidence>
<reference evidence="9 10" key="1">
    <citation type="submission" date="2020-04" db="EMBL/GenBank/DDBJ databases">
        <title>MicrobeNet Type strains.</title>
        <authorList>
            <person name="Nicholson A.C."/>
        </authorList>
    </citation>
    <scope>NUCLEOTIDE SEQUENCE [LARGE SCALE GENOMIC DNA]</scope>
    <source>
        <strain evidence="9 10">ATCC 700731</strain>
    </source>
</reference>
<comment type="catalytic activity">
    <reaction evidence="7">
        <text>cytidine(1402) in 16S rRNA + S-adenosyl-L-methionine = N(4)-methylcytidine(1402) in 16S rRNA + S-adenosyl-L-homocysteine + H(+)</text>
        <dbReference type="Rhea" id="RHEA:42928"/>
        <dbReference type="Rhea" id="RHEA-COMP:10286"/>
        <dbReference type="Rhea" id="RHEA-COMP:10287"/>
        <dbReference type="ChEBI" id="CHEBI:15378"/>
        <dbReference type="ChEBI" id="CHEBI:57856"/>
        <dbReference type="ChEBI" id="CHEBI:59789"/>
        <dbReference type="ChEBI" id="CHEBI:74506"/>
        <dbReference type="ChEBI" id="CHEBI:82748"/>
        <dbReference type="EC" id="2.1.1.199"/>
    </reaction>
</comment>
<organism evidence="9 10">
    <name type="scientific">Mycolicibacterium septicum DSM 44393</name>
    <dbReference type="NCBI Taxonomy" id="1341646"/>
    <lineage>
        <taxon>Bacteria</taxon>
        <taxon>Bacillati</taxon>
        <taxon>Actinomycetota</taxon>
        <taxon>Actinomycetes</taxon>
        <taxon>Mycobacteriales</taxon>
        <taxon>Mycobacteriaceae</taxon>
        <taxon>Mycolicibacterium</taxon>
    </lineage>
</organism>
<dbReference type="AlphaFoldDB" id="A0A7X6RWH8"/>
<dbReference type="GO" id="GO:0005737">
    <property type="term" value="C:cytoplasm"/>
    <property type="evidence" value="ECO:0007669"/>
    <property type="project" value="UniProtKB-SubCell"/>
</dbReference>
<dbReference type="HAMAP" id="MF_01007">
    <property type="entry name" value="16SrRNA_methyltr_H"/>
    <property type="match status" value="1"/>
</dbReference>
<dbReference type="Pfam" id="PF01795">
    <property type="entry name" value="Methyltransf_5"/>
    <property type="match status" value="1"/>
</dbReference>
<dbReference type="Gene3D" id="1.10.150.170">
    <property type="entry name" value="Putative methyltransferase TM0872, insert domain"/>
    <property type="match status" value="1"/>
</dbReference>
<dbReference type="SUPFAM" id="SSF53335">
    <property type="entry name" value="S-adenosyl-L-methionine-dependent methyltransferases"/>
    <property type="match status" value="1"/>
</dbReference>
<dbReference type="EC" id="2.1.1.199" evidence="7"/>
<keyword evidence="3 7" id="KW-0698">rRNA processing</keyword>
<evidence type="ECO:0000256" key="8">
    <source>
        <dbReference type="SAM" id="MobiDB-lite"/>
    </source>
</evidence>
<evidence type="ECO:0000313" key="9">
    <source>
        <dbReference type="EMBL" id="NKZ12097.1"/>
    </source>
</evidence>
<sequence>MKLCATSSDATHQPAAGLDLARAARPLPELALAYFPNARSVNSDRDPGAGANPSGGVSAVPDSPDQPDSQDREEPQGADSDGYGHVPVLLDRCVELLAPALTRRHADGADAVLVDATLGAGGHSERFLTDFPGLQVIGLDRDPNALGIAGARLAPFGDRMRAVRTRYDGIAGAIAESGFRQIDGVLFDLGVSSMQLDQTERGFSYSADAPLDMRMDPDAPLTAADILNTWDAKSIARVLRDYGEERFAGRIADKVVKRRAQQPFSTTGELVELLYEAIPAPARRTGGHPGKRTFQALRVAVNGELDSLRAALPAALAALTDGGRIVVMSYQSLEDRIVKQAFAAATASRTPPGLPIELPGHEPEFVTLTRGAEKARQVEIDRNPRSAPVRLRALEKVGEGGNS</sequence>
<proteinExistence type="inferred from homology"/>
<evidence type="ECO:0000256" key="5">
    <source>
        <dbReference type="ARBA" id="ARBA00022679"/>
    </source>
</evidence>
<keyword evidence="2 7" id="KW-0963">Cytoplasm</keyword>
<evidence type="ECO:0000256" key="4">
    <source>
        <dbReference type="ARBA" id="ARBA00022603"/>
    </source>
</evidence>
<name>A0A7X6RWH8_9MYCO</name>
<feature type="binding site" evidence="7">
    <location>
        <begin position="121"/>
        <end position="123"/>
    </location>
    <ligand>
        <name>S-adenosyl-L-methionine</name>
        <dbReference type="ChEBI" id="CHEBI:59789"/>
    </ligand>
</feature>
<dbReference type="EMBL" id="JAAXPJ010000005">
    <property type="protein sequence ID" value="NKZ12097.1"/>
    <property type="molecule type" value="Genomic_DNA"/>
</dbReference>
<dbReference type="InterPro" id="IPR023397">
    <property type="entry name" value="SAM-dep_MeTrfase_MraW_recog"/>
</dbReference>
<evidence type="ECO:0000256" key="1">
    <source>
        <dbReference type="ARBA" id="ARBA00010396"/>
    </source>
</evidence>
<dbReference type="PANTHER" id="PTHR11265:SF0">
    <property type="entry name" value="12S RRNA N4-METHYLCYTIDINE METHYLTRANSFERASE"/>
    <property type="match status" value="1"/>
</dbReference>
<evidence type="ECO:0000256" key="7">
    <source>
        <dbReference type="HAMAP-Rule" id="MF_01007"/>
    </source>
</evidence>
<feature type="region of interest" description="Disordered" evidence="8">
    <location>
        <begin position="38"/>
        <end position="84"/>
    </location>
</feature>
<dbReference type="Proteomes" id="UP000518188">
    <property type="component" value="Unassembled WGS sequence"/>
</dbReference>
<keyword evidence="4 7" id="KW-0489">Methyltransferase</keyword>
<dbReference type="InterPro" id="IPR029063">
    <property type="entry name" value="SAM-dependent_MTases_sf"/>
</dbReference>
<dbReference type="PANTHER" id="PTHR11265">
    <property type="entry name" value="S-ADENOSYL-METHYLTRANSFERASE MRAW"/>
    <property type="match status" value="1"/>
</dbReference>
<feature type="binding site" evidence="7">
    <location>
        <position position="188"/>
    </location>
    <ligand>
        <name>S-adenosyl-L-methionine</name>
        <dbReference type="ChEBI" id="CHEBI:59789"/>
    </ligand>
</feature>
<dbReference type="GO" id="GO:0070475">
    <property type="term" value="P:rRNA base methylation"/>
    <property type="evidence" value="ECO:0007669"/>
    <property type="project" value="UniProtKB-UniRule"/>
</dbReference>
<dbReference type="FunFam" id="1.10.150.170:FF:000001">
    <property type="entry name" value="Ribosomal RNA small subunit methyltransferase H"/>
    <property type="match status" value="1"/>
</dbReference>
<keyword evidence="6 7" id="KW-0949">S-adenosyl-L-methionine</keyword>
<dbReference type="GO" id="GO:0071424">
    <property type="term" value="F:rRNA (cytosine-N4-)-methyltransferase activity"/>
    <property type="evidence" value="ECO:0007669"/>
    <property type="project" value="UniProtKB-UniRule"/>
</dbReference>
<protein>
    <recommendedName>
        <fullName evidence="7">Ribosomal RNA small subunit methyltransferase H</fullName>
        <ecNumber evidence="7">2.1.1.199</ecNumber>
    </recommendedName>
    <alternativeName>
        <fullName evidence="7">16S rRNA m(4)C1402 methyltransferase</fullName>
    </alternativeName>
    <alternativeName>
        <fullName evidence="7">rRNA (cytosine-N(4)-)-methyltransferase RsmH</fullName>
    </alternativeName>
</protein>
<comment type="function">
    <text evidence="7">Specifically methylates the N4 position of cytidine in position 1402 (C1402) of 16S rRNA.</text>
</comment>
<keyword evidence="5 7" id="KW-0808">Transferase</keyword>